<comment type="similarity">
    <text evidence="2">Belongs to the pantothenate synthetase family.</text>
</comment>
<evidence type="ECO:0000256" key="6">
    <source>
        <dbReference type="ARBA" id="ARBA00022655"/>
    </source>
</evidence>
<keyword evidence="8" id="KW-0067">ATP-binding</keyword>
<dbReference type="PANTHER" id="PTHR21299:SF1">
    <property type="entry name" value="PANTOATE--BETA-ALANINE LIGASE"/>
    <property type="match status" value="1"/>
</dbReference>
<dbReference type="EC" id="6.3.2.1" evidence="3"/>
<organism evidence="12 13">
    <name type="scientific">Mortierella polycephala</name>
    <dbReference type="NCBI Taxonomy" id="41804"/>
    <lineage>
        <taxon>Eukaryota</taxon>
        <taxon>Fungi</taxon>
        <taxon>Fungi incertae sedis</taxon>
        <taxon>Mucoromycota</taxon>
        <taxon>Mortierellomycotina</taxon>
        <taxon>Mortierellomycetes</taxon>
        <taxon>Mortierellales</taxon>
        <taxon>Mortierellaceae</taxon>
        <taxon>Mortierella</taxon>
    </lineage>
</organism>
<proteinExistence type="inferred from homology"/>
<comment type="catalytic activity">
    <reaction evidence="11">
        <text>(R)-pantoate + beta-alanine + ATP = (R)-pantothenate + AMP + diphosphate + H(+)</text>
        <dbReference type="Rhea" id="RHEA:10912"/>
        <dbReference type="ChEBI" id="CHEBI:15378"/>
        <dbReference type="ChEBI" id="CHEBI:15980"/>
        <dbReference type="ChEBI" id="CHEBI:29032"/>
        <dbReference type="ChEBI" id="CHEBI:30616"/>
        <dbReference type="ChEBI" id="CHEBI:33019"/>
        <dbReference type="ChEBI" id="CHEBI:57966"/>
        <dbReference type="ChEBI" id="CHEBI:456215"/>
        <dbReference type="EC" id="6.3.2.1"/>
    </reaction>
</comment>
<keyword evidence="7" id="KW-0547">Nucleotide-binding</keyword>
<dbReference type="GO" id="GO:0005524">
    <property type="term" value="F:ATP binding"/>
    <property type="evidence" value="ECO:0007669"/>
    <property type="project" value="UniProtKB-KW"/>
</dbReference>
<dbReference type="EMBL" id="JAAAJA010001200">
    <property type="protein sequence ID" value="KAG0247817.1"/>
    <property type="molecule type" value="Genomic_DNA"/>
</dbReference>
<dbReference type="NCBIfam" id="TIGR00018">
    <property type="entry name" value="panC"/>
    <property type="match status" value="1"/>
</dbReference>
<evidence type="ECO:0000256" key="8">
    <source>
        <dbReference type="ARBA" id="ARBA00022840"/>
    </source>
</evidence>
<name>A0A9P6PKR0_9FUNG</name>
<dbReference type="OrthoDB" id="2020436at2759"/>
<dbReference type="InterPro" id="IPR042176">
    <property type="entry name" value="Pantoate_ligase_C"/>
</dbReference>
<comment type="caution">
    <text evidence="12">The sequence shown here is derived from an EMBL/GenBank/DDBJ whole genome shotgun (WGS) entry which is preliminary data.</text>
</comment>
<evidence type="ECO:0000313" key="12">
    <source>
        <dbReference type="EMBL" id="KAG0247817.1"/>
    </source>
</evidence>
<dbReference type="SUPFAM" id="SSF52374">
    <property type="entry name" value="Nucleotidylyl transferase"/>
    <property type="match status" value="1"/>
</dbReference>
<dbReference type="Gene3D" id="3.40.50.620">
    <property type="entry name" value="HUPs"/>
    <property type="match status" value="1"/>
</dbReference>
<evidence type="ECO:0000256" key="4">
    <source>
        <dbReference type="ARBA" id="ARBA00015647"/>
    </source>
</evidence>
<accession>A0A9P6PKR0</accession>
<evidence type="ECO:0000256" key="2">
    <source>
        <dbReference type="ARBA" id="ARBA00009256"/>
    </source>
</evidence>
<evidence type="ECO:0000256" key="7">
    <source>
        <dbReference type="ARBA" id="ARBA00022741"/>
    </source>
</evidence>
<keyword evidence="6" id="KW-0566">Pantothenate biosynthesis</keyword>
<dbReference type="GO" id="GO:0004592">
    <property type="term" value="F:pantoate-beta-alanine ligase activity"/>
    <property type="evidence" value="ECO:0007669"/>
    <property type="project" value="UniProtKB-EC"/>
</dbReference>
<dbReference type="Proteomes" id="UP000726737">
    <property type="component" value="Unassembled WGS sequence"/>
</dbReference>
<sequence>MFNSAVYSASASGRMSRQARMYMACIPIKSSPCLLVTPAISAKRSISTFNRAIPSIPSISTQPSGSLHTSALTSALTVAARARQVAAATKTAAFSSSVSTASSMDTTTSSSATAAPAGSVVGGEIPVFDSIAKFREWRKDMIRNNKTVGFVPTMGALHEGHLGLVKTASQECDAVVVSIFVNPAQFAPHEDLDRYPRTFDTDYASLASTKACAAILLPKVSEMYPSGIPLDRSQQRGAFVEVQGLSQQMEGIPRPHFFRGVATIVTKLFNVVQPDRAYFGQKDAQQCVVLRAMIRDLLFPITMRAIPTTRESDGLALSSRNRYLTPEMRKVSTLLFRAITAAKENIVVHGAHERENILKPAYAIIEQTAQEVKAQGLPFEVRLDYLSLVDVETLGELQVLGANQPAILSGAVYVGDTRLIDNVLINVEEL</sequence>
<dbReference type="GO" id="GO:0015940">
    <property type="term" value="P:pantothenate biosynthetic process"/>
    <property type="evidence" value="ECO:0007669"/>
    <property type="project" value="UniProtKB-KW"/>
</dbReference>
<dbReference type="NCBIfam" id="TIGR00125">
    <property type="entry name" value="cyt_tran_rel"/>
    <property type="match status" value="1"/>
</dbReference>
<dbReference type="InterPro" id="IPR003721">
    <property type="entry name" value="Pantoate_ligase"/>
</dbReference>
<dbReference type="PANTHER" id="PTHR21299">
    <property type="entry name" value="CYTIDYLATE KINASE/PANTOATE-BETA-ALANINE LIGASE"/>
    <property type="match status" value="1"/>
</dbReference>
<evidence type="ECO:0000256" key="1">
    <source>
        <dbReference type="ARBA" id="ARBA00004990"/>
    </source>
</evidence>
<dbReference type="FunFam" id="3.40.50.620:FF:000013">
    <property type="entry name" value="Pantothenate synthetase"/>
    <property type="match status" value="1"/>
</dbReference>
<reference evidence="12" key="1">
    <citation type="journal article" date="2020" name="Fungal Divers.">
        <title>Resolving the Mortierellaceae phylogeny through synthesis of multi-gene phylogenetics and phylogenomics.</title>
        <authorList>
            <person name="Vandepol N."/>
            <person name="Liber J."/>
            <person name="Desiro A."/>
            <person name="Na H."/>
            <person name="Kennedy M."/>
            <person name="Barry K."/>
            <person name="Grigoriev I.V."/>
            <person name="Miller A.N."/>
            <person name="O'Donnell K."/>
            <person name="Stajich J.E."/>
            <person name="Bonito G."/>
        </authorList>
    </citation>
    <scope>NUCLEOTIDE SEQUENCE</scope>
    <source>
        <strain evidence="12">KOD948</strain>
    </source>
</reference>
<evidence type="ECO:0000313" key="13">
    <source>
        <dbReference type="Proteomes" id="UP000726737"/>
    </source>
</evidence>
<dbReference type="Gene3D" id="3.30.1300.10">
    <property type="entry name" value="Pantoate-beta-alanine ligase, C-terminal domain"/>
    <property type="match status" value="1"/>
</dbReference>
<dbReference type="Pfam" id="PF02569">
    <property type="entry name" value="Pantoate_ligase"/>
    <property type="match status" value="1"/>
</dbReference>
<dbReference type="CDD" id="cd00560">
    <property type="entry name" value="PanC"/>
    <property type="match status" value="1"/>
</dbReference>
<evidence type="ECO:0000256" key="11">
    <source>
        <dbReference type="ARBA" id="ARBA00048258"/>
    </source>
</evidence>
<gene>
    <name evidence="12" type="primary">PAN6</name>
    <name evidence="12" type="ORF">BG011_000884</name>
</gene>
<dbReference type="AlphaFoldDB" id="A0A9P6PKR0"/>
<evidence type="ECO:0000256" key="5">
    <source>
        <dbReference type="ARBA" id="ARBA00022598"/>
    </source>
</evidence>
<dbReference type="InterPro" id="IPR014729">
    <property type="entry name" value="Rossmann-like_a/b/a_fold"/>
</dbReference>
<evidence type="ECO:0000256" key="10">
    <source>
        <dbReference type="ARBA" id="ARBA00032806"/>
    </source>
</evidence>
<protein>
    <recommendedName>
        <fullName evidence="4">Pantoate--beta-alanine ligase</fullName>
        <ecNumber evidence="3">6.3.2.1</ecNumber>
    </recommendedName>
    <alternativeName>
        <fullName evidence="10">Pantoate-activating enzyme</fullName>
    </alternativeName>
    <alternativeName>
        <fullName evidence="9">Pantothenate synthetase</fullName>
    </alternativeName>
</protein>
<keyword evidence="13" id="KW-1185">Reference proteome</keyword>
<dbReference type="HAMAP" id="MF_00158">
    <property type="entry name" value="PanC"/>
    <property type="match status" value="1"/>
</dbReference>
<evidence type="ECO:0000256" key="3">
    <source>
        <dbReference type="ARBA" id="ARBA00012219"/>
    </source>
</evidence>
<comment type="pathway">
    <text evidence="1">Cofactor biosynthesis; (R)-pantothenate biosynthesis; (R)-pantothenate from (R)-pantoate and beta-alanine: step 1/1.</text>
</comment>
<evidence type="ECO:0000256" key="9">
    <source>
        <dbReference type="ARBA" id="ARBA00029902"/>
    </source>
</evidence>
<keyword evidence="5" id="KW-0436">Ligase</keyword>
<dbReference type="InterPro" id="IPR004821">
    <property type="entry name" value="Cyt_trans-like"/>
</dbReference>